<gene>
    <name evidence="2" type="ORF">BCR37DRAFT_383333</name>
</gene>
<dbReference type="Proteomes" id="UP000193685">
    <property type="component" value="Unassembled WGS sequence"/>
</dbReference>
<dbReference type="RefSeq" id="XP_040722759.1">
    <property type="nucleotide sequence ID" value="XM_040870042.1"/>
</dbReference>
<dbReference type="GeneID" id="63786641"/>
<reference evidence="2 3" key="1">
    <citation type="submission" date="2016-07" db="EMBL/GenBank/DDBJ databases">
        <title>Pervasive Adenine N6-methylation of Active Genes in Fungi.</title>
        <authorList>
            <consortium name="DOE Joint Genome Institute"/>
            <person name="Mondo S.J."/>
            <person name="Dannebaum R.O."/>
            <person name="Kuo R.C."/>
            <person name="Labutti K."/>
            <person name="Haridas S."/>
            <person name="Kuo A."/>
            <person name="Salamov A."/>
            <person name="Ahrendt S.R."/>
            <person name="Lipzen A."/>
            <person name="Sullivan W."/>
            <person name="Andreopoulos W.B."/>
            <person name="Clum A."/>
            <person name="Lindquist E."/>
            <person name="Daum C."/>
            <person name="Ramamoorthy G.K."/>
            <person name="Gryganskyi A."/>
            <person name="Culley D."/>
            <person name="Magnuson J.K."/>
            <person name="James T.Y."/>
            <person name="O'Malley M.A."/>
            <person name="Stajich J.E."/>
            <person name="Spatafora J.W."/>
            <person name="Visel A."/>
            <person name="Grigoriev I.V."/>
        </authorList>
    </citation>
    <scope>NUCLEOTIDE SEQUENCE [LARGE SCALE GENOMIC DNA]</scope>
    <source>
        <strain evidence="2 3">12-1054</strain>
    </source>
</reference>
<keyword evidence="1" id="KW-1133">Transmembrane helix</keyword>
<protein>
    <submittedName>
        <fullName evidence="2">Uncharacterized protein</fullName>
    </submittedName>
</protein>
<organism evidence="2 3">
    <name type="scientific">Protomyces lactucae-debilis</name>
    <dbReference type="NCBI Taxonomy" id="2754530"/>
    <lineage>
        <taxon>Eukaryota</taxon>
        <taxon>Fungi</taxon>
        <taxon>Dikarya</taxon>
        <taxon>Ascomycota</taxon>
        <taxon>Taphrinomycotina</taxon>
        <taxon>Taphrinomycetes</taxon>
        <taxon>Taphrinales</taxon>
        <taxon>Protomycetaceae</taxon>
        <taxon>Protomyces</taxon>
    </lineage>
</organism>
<evidence type="ECO:0000313" key="2">
    <source>
        <dbReference type="EMBL" id="ORY76679.1"/>
    </source>
</evidence>
<feature type="non-terminal residue" evidence="2">
    <location>
        <position position="107"/>
    </location>
</feature>
<keyword evidence="1" id="KW-0472">Membrane</keyword>
<sequence length="107" mass="11653">MYVLLDGLLSIRARLQGCASAVPCSAQGSSCDTHDRCLVFASVIIDIRSQCRRSFCSLLNDARISISFRVIAGGVVIALLLYGSCMVIVLRRPVARCTAECTRRSRV</sequence>
<comment type="caution">
    <text evidence="2">The sequence shown here is derived from an EMBL/GenBank/DDBJ whole genome shotgun (WGS) entry which is preliminary data.</text>
</comment>
<name>A0A1Y2EYJ8_PROLT</name>
<dbReference type="EMBL" id="MCFI01000022">
    <property type="protein sequence ID" value="ORY76679.1"/>
    <property type="molecule type" value="Genomic_DNA"/>
</dbReference>
<feature type="transmembrane region" description="Helical" evidence="1">
    <location>
        <begin position="66"/>
        <end position="90"/>
    </location>
</feature>
<keyword evidence="1" id="KW-0812">Transmembrane</keyword>
<accession>A0A1Y2EYJ8</accession>
<evidence type="ECO:0000256" key="1">
    <source>
        <dbReference type="SAM" id="Phobius"/>
    </source>
</evidence>
<proteinExistence type="predicted"/>
<keyword evidence="3" id="KW-1185">Reference proteome</keyword>
<evidence type="ECO:0000313" key="3">
    <source>
        <dbReference type="Proteomes" id="UP000193685"/>
    </source>
</evidence>
<dbReference type="AlphaFoldDB" id="A0A1Y2EYJ8"/>